<protein>
    <submittedName>
        <fullName evidence="3">DNA-binding protein</fullName>
    </submittedName>
</protein>
<gene>
    <name evidence="3" type="ORF">DEH84_06165</name>
</gene>
<evidence type="ECO:0000256" key="1">
    <source>
        <dbReference type="SAM" id="MobiDB-lite"/>
    </source>
</evidence>
<keyword evidence="3" id="KW-0238">DNA-binding</keyword>
<name>A0A2U8FPS5_9BURK</name>
<dbReference type="InterPro" id="IPR027444">
    <property type="entry name" value="H-NS_C_dom"/>
</dbReference>
<evidence type="ECO:0000259" key="2">
    <source>
        <dbReference type="Pfam" id="PF00816"/>
    </source>
</evidence>
<proteinExistence type="predicted"/>
<dbReference type="Pfam" id="PF00816">
    <property type="entry name" value="Histone_HNS"/>
    <property type="match status" value="1"/>
</dbReference>
<dbReference type="OrthoDB" id="5297879at2"/>
<dbReference type="GO" id="GO:0003677">
    <property type="term" value="F:DNA binding"/>
    <property type="evidence" value="ECO:0007669"/>
    <property type="project" value="UniProtKB-KW"/>
</dbReference>
<organism evidence="3 4">
    <name type="scientific">Aquabacterium olei</name>
    <dbReference type="NCBI Taxonomy" id="1296669"/>
    <lineage>
        <taxon>Bacteria</taxon>
        <taxon>Pseudomonadati</taxon>
        <taxon>Pseudomonadota</taxon>
        <taxon>Betaproteobacteria</taxon>
        <taxon>Burkholderiales</taxon>
        <taxon>Aquabacterium</taxon>
    </lineage>
</organism>
<dbReference type="Gene3D" id="4.10.430.10">
    <property type="entry name" value="Histone-like protein H-NS, C-terminal domain"/>
    <property type="match status" value="1"/>
</dbReference>
<dbReference type="KEGG" id="aon:DEH84_06165"/>
<evidence type="ECO:0000313" key="3">
    <source>
        <dbReference type="EMBL" id="AWI53061.1"/>
    </source>
</evidence>
<evidence type="ECO:0000313" key="4">
    <source>
        <dbReference type="Proteomes" id="UP000244892"/>
    </source>
</evidence>
<dbReference type="AlphaFoldDB" id="A0A2U8FPS5"/>
<reference evidence="3 4" key="1">
    <citation type="submission" date="2018-05" db="EMBL/GenBank/DDBJ databases">
        <title>complete genome sequence of Aquabacterium olei NBRC 110486.</title>
        <authorList>
            <person name="Tang B."/>
            <person name="Chang J."/>
            <person name="Zhang L."/>
            <person name="Yang H."/>
        </authorList>
    </citation>
    <scope>NUCLEOTIDE SEQUENCE [LARGE SCALE GENOMIC DNA]</scope>
    <source>
        <strain evidence="3 4">NBRC 110486</strain>
    </source>
</reference>
<dbReference type="Proteomes" id="UP000244892">
    <property type="component" value="Chromosome"/>
</dbReference>
<dbReference type="InterPro" id="IPR037150">
    <property type="entry name" value="H-NS_C_dom_sf"/>
</dbReference>
<dbReference type="RefSeq" id="WP_109035729.1">
    <property type="nucleotide sequence ID" value="NZ_CP029210.1"/>
</dbReference>
<accession>A0A2U8FPS5</accession>
<sequence>MMTPEQEAVLRAIRKLVDFWHITPSELHSDAPVVAAVPRPDESPPPARHRYRHPLSGETWDGQGAQPQWLREALTREGYTVQELRVSEDVAPE</sequence>
<feature type="region of interest" description="Disordered" evidence="1">
    <location>
        <begin position="33"/>
        <end position="64"/>
    </location>
</feature>
<keyword evidence="4" id="KW-1185">Reference proteome</keyword>
<feature type="domain" description="DNA-binding protein H-NS-like C-terminal" evidence="2">
    <location>
        <begin position="50"/>
        <end position="86"/>
    </location>
</feature>
<dbReference type="EMBL" id="CP029210">
    <property type="protein sequence ID" value="AWI53061.1"/>
    <property type="molecule type" value="Genomic_DNA"/>
</dbReference>
<dbReference type="SUPFAM" id="SSF81273">
    <property type="entry name" value="H-NS histone-like proteins"/>
    <property type="match status" value="1"/>
</dbReference>